<sequence>MKKKRSRKTTTKKTEQEEKVAIHQPHLGSPKLDIMSTSMSQIEQHKRLPPLPRDDNKIIIRPRGAYFTSHERSLKTQHGSKRTAKAFFQTRVDEVQNIAIVSTPDEDVARNIRDLQSLHILGNEYEITADIAAPDDSSRGVIHGIPPGTPISELIDNLHAPGYEILTARMLRKTSTALVTFAGKRMPRGVIFEHAMLACILYRPTRPVCYVCHEVRHRADVCPNLETGKCAVCGLSNPAKELECTPRCVLCKGAHPMGDKRCPERLVRRSPPSPQTSQHQSRRDTFNNDPSRSLSRGPAGAGASHRSSSKRRPAQQQPATMEPSGSGQRHGNGKVSWSARLFP</sequence>
<dbReference type="VEuPathDB" id="VectorBase:HLOH_055552"/>
<feature type="compositionally biased region" description="Polar residues" evidence="1">
    <location>
        <begin position="314"/>
        <end position="329"/>
    </location>
</feature>
<accession>A0A9J6FV45</accession>
<dbReference type="Proteomes" id="UP000821853">
    <property type="component" value="Chromosome 2"/>
</dbReference>
<protein>
    <submittedName>
        <fullName evidence="2">Uncharacterized protein</fullName>
    </submittedName>
</protein>
<proteinExistence type="predicted"/>
<reference evidence="2 3" key="1">
    <citation type="journal article" date="2020" name="Cell">
        <title>Large-Scale Comparative Analyses of Tick Genomes Elucidate Their Genetic Diversity and Vector Capacities.</title>
        <authorList>
            <consortium name="Tick Genome and Microbiome Consortium (TIGMIC)"/>
            <person name="Jia N."/>
            <person name="Wang J."/>
            <person name="Shi W."/>
            <person name="Du L."/>
            <person name="Sun Y."/>
            <person name="Zhan W."/>
            <person name="Jiang J.F."/>
            <person name="Wang Q."/>
            <person name="Zhang B."/>
            <person name="Ji P."/>
            <person name="Bell-Sakyi L."/>
            <person name="Cui X.M."/>
            <person name="Yuan T.T."/>
            <person name="Jiang B.G."/>
            <person name="Yang W.F."/>
            <person name="Lam T.T."/>
            <person name="Chang Q.C."/>
            <person name="Ding S.J."/>
            <person name="Wang X.J."/>
            <person name="Zhu J.G."/>
            <person name="Ruan X.D."/>
            <person name="Zhao L."/>
            <person name="Wei J.T."/>
            <person name="Ye R.Z."/>
            <person name="Que T.C."/>
            <person name="Du C.H."/>
            <person name="Zhou Y.H."/>
            <person name="Cheng J.X."/>
            <person name="Dai P.F."/>
            <person name="Guo W.B."/>
            <person name="Han X.H."/>
            <person name="Huang E.J."/>
            <person name="Li L.F."/>
            <person name="Wei W."/>
            <person name="Gao Y.C."/>
            <person name="Liu J.Z."/>
            <person name="Shao H.Z."/>
            <person name="Wang X."/>
            <person name="Wang C.C."/>
            <person name="Yang T.C."/>
            <person name="Huo Q.B."/>
            <person name="Li W."/>
            <person name="Chen H.Y."/>
            <person name="Chen S.E."/>
            <person name="Zhou L.G."/>
            <person name="Ni X.B."/>
            <person name="Tian J.H."/>
            <person name="Sheng Y."/>
            <person name="Liu T."/>
            <person name="Pan Y.S."/>
            <person name="Xia L.Y."/>
            <person name="Li J."/>
            <person name="Zhao F."/>
            <person name="Cao W.C."/>
        </authorList>
    </citation>
    <scope>NUCLEOTIDE SEQUENCE [LARGE SCALE GENOMIC DNA]</scope>
    <source>
        <strain evidence="2">HaeL-2018</strain>
    </source>
</reference>
<feature type="compositionally biased region" description="Basic residues" evidence="1">
    <location>
        <begin position="1"/>
        <end position="11"/>
    </location>
</feature>
<evidence type="ECO:0000256" key="1">
    <source>
        <dbReference type="SAM" id="MobiDB-lite"/>
    </source>
</evidence>
<evidence type="ECO:0000313" key="2">
    <source>
        <dbReference type="EMBL" id="KAH9367106.1"/>
    </source>
</evidence>
<dbReference type="AlphaFoldDB" id="A0A9J6FV45"/>
<evidence type="ECO:0000313" key="3">
    <source>
        <dbReference type="Proteomes" id="UP000821853"/>
    </source>
</evidence>
<dbReference type="EMBL" id="JABSTR010000004">
    <property type="protein sequence ID" value="KAH9367106.1"/>
    <property type="molecule type" value="Genomic_DNA"/>
</dbReference>
<organism evidence="2 3">
    <name type="scientific">Haemaphysalis longicornis</name>
    <name type="common">Bush tick</name>
    <dbReference type="NCBI Taxonomy" id="44386"/>
    <lineage>
        <taxon>Eukaryota</taxon>
        <taxon>Metazoa</taxon>
        <taxon>Ecdysozoa</taxon>
        <taxon>Arthropoda</taxon>
        <taxon>Chelicerata</taxon>
        <taxon>Arachnida</taxon>
        <taxon>Acari</taxon>
        <taxon>Parasitiformes</taxon>
        <taxon>Ixodida</taxon>
        <taxon>Ixodoidea</taxon>
        <taxon>Ixodidae</taxon>
        <taxon>Haemaphysalinae</taxon>
        <taxon>Haemaphysalis</taxon>
    </lineage>
</organism>
<gene>
    <name evidence="2" type="ORF">HPB48_021719</name>
</gene>
<name>A0A9J6FV45_HAELO</name>
<comment type="caution">
    <text evidence="2">The sequence shown here is derived from an EMBL/GenBank/DDBJ whole genome shotgun (WGS) entry which is preliminary data.</text>
</comment>
<feature type="region of interest" description="Disordered" evidence="1">
    <location>
        <begin position="261"/>
        <end position="343"/>
    </location>
</feature>
<keyword evidence="3" id="KW-1185">Reference proteome</keyword>
<feature type="compositionally biased region" description="Basic and acidic residues" evidence="1">
    <location>
        <begin position="12"/>
        <end position="21"/>
    </location>
</feature>
<feature type="region of interest" description="Disordered" evidence="1">
    <location>
        <begin position="1"/>
        <end position="31"/>
    </location>
</feature>